<dbReference type="PANTHER" id="PTHR30537">
    <property type="entry name" value="HTH-TYPE TRANSCRIPTIONAL REGULATOR"/>
    <property type="match status" value="1"/>
</dbReference>
<dbReference type="PANTHER" id="PTHR30537:SF35">
    <property type="entry name" value="TRANSCRIPTIONAL REGULATORY PROTEIN"/>
    <property type="match status" value="1"/>
</dbReference>
<organism evidence="6 7">
    <name type="scientific">Azospirillum endophyticum</name>
    <dbReference type="NCBI Taxonomy" id="2800326"/>
    <lineage>
        <taxon>Bacteria</taxon>
        <taxon>Pseudomonadati</taxon>
        <taxon>Pseudomonadota</taxon>
        <taxon>Alphaproteobacteria</taxon>
        <taxon>Rhodospirillales</taxon>
        <taxon>Azospirillaceae</taxon>
        <taxon>Azospirillum</taxon>
    </lineage>
</organism>
<dbReference type="SUPFAM" id="SSF46785">
    <property type="entry name" value="Winged helix' DNA-binding domain"/>
    <property type="match status" value="1"/>
</dbReference>
<dbReference type="Pfam" id="PF03466">
    <property type="entry name" value="LysR_substrate"/>
    <property type="match status" value="1"/>
</dbReference>
<dbReference type="EMBL" id="JAENHM010000015">
    <property type="protein sequence ID" value="MBK1836631.1"/>
    <property type="molecule type" value="Genomic_DNA"/>
</dbReference>
<evidence type="ECO:0000313" key="6">
    <source>
        <dbReference type="EMBL" id="MBK1836631.1"/>
    </source>
</evidence>
<dbReference type="Pfam" id="PF00126">
    <property type="entry name" value="HTH_1"/>
    <property type="match status" value="1"/>
</dbReference>
<dbReference type="PROSITE" id="PS50931">
    <property type="entry name" value="HTH_LYSR"/>
    <property type="match status" value="1"/>
</dbReference>
<dbReference type="InterPro" id="IPR058163">
    <property type="entry name" value="LysR-type_TF_proteobact-type"/>
</dbReference>
<reference evidence="7" key="1">
    <citation type="submission" date="2021-01" db="EMBL/GenBank/DDBJ databases">
        <title>Genome public.</title>
        <authorList>
            <person name="Liu C."/>
            <person name="Sun Q."/>
        </authorList>
    </citation>
    <scope>NUCLEOTIDE SEQUENCE [LARGE SCALE GENOMIC DNA]</scope>
    <source>
        <strain evidence="7">YIM B02556</strain>
    </source>
</reference>
<comment type="caution">
    <text evidence="6">The sequence shown here is derived from an EMBL/GenBank/DDBJ whole genome shotgun (WGS) entry which is preliminary data.</text>
</comment>
<keyword evidence="3" id="KW-0238">DNA-binding</keyword>
<keyword evidence="2" id="KW-0805">Transcription regulation</keyword>
<dbReference type="SUPFAM" id="SSF53850">
    <property type="entry name" value="Periplasmic binding protein-like II"/>
    <property type="match status" value="1"/>
</dbReference>
<dbReference type="Gene3D" id="3.40.190.290">
    <property type="match status" value="1"/>
</dbReference>
<evidence type="ECO:0000256" key="1">
    <source>
        <dbReference type="ARBA" id="ARBA00009437"/>
    </source>
</evidence>
<dbReference type="Gene3D" id="1.10.10.10">
    <property type="entry name" value="Winged helix-like DNA-binding domain superfamily/Winged helix DNA-binding domain"/>
    <property type="match status" value="1"/>
</dbReference>
<accession>A0ABS1EZN5</accession>
<comment type="similarity">
    <text evidence="1">Belongs to the LysR transcriptional regulatory family.</text>
</comment>
<gene>
    <name evidence="6" type="ORF">JHL17_04330</name>
</gene>
<protein>
    <submittedName>
        <fullName evidence="6">LysR family transcriptional regulator</fullName>
    </submittedName>
</protein>
<dbReference type="CDD" id="cd08422">
    <property type="entry name" value="PBP2_CrgA_like"/>
    <property type="match status" value="1"/>
</dbReference>
<dbReference type="InterPro" id="IPR005119">
    <property type="entry name" value="LysR_subst-bd"/>
</dbReference>
<evidence type="ECO:0000256" key="3">
    <source>
        <dbReference type="ARBA" id="ARBA00023125"/>
    </source>
</evidence>
<sequence length="300" mass="32125">MDLLALADFNLVARHGGVGRAARASGRPKATLSRRVADLEASLDLRLFERGARKLALTEEGRALFERTGLLLSELEETAAAIASGGEKPRGRLRISAPLLFSQTAMGKIAAGFALRYPEVRLEVTTEDRAVDMVEEGFDLVIRVNPDPDETLVGRAFLRDRLVVVASPGLARPAGDLASPAVVRTAGDRADDRRSWNVKTPDGRAAIGFTPVLVLSSLIMVRDAVRAGVGAACLPVSLVSRDLADGTLVHWADADSPDIALWTLYPSRRLLSARVSAFLDHLKQAFPNGTPEELAAYIGG</sequence>
<keyword evidence="4" id="KW-0804">Transcription</keyword>
<dbReference type="Proteomes" id="UP000652760">
    <property type="component" value="Unassembled WGS sequence"/>
</dbReference>
<dbReference type="RefSeq" id="WP_200190825.1">
    <property type="nucleotide sequence ID" value="NZ_JAENHM010000015.1"/>
</dbReference>
<evidence type="ECO:0000256" key="2">
    <source>
        <dbReference type="ARBA" id="ARBA00023015"/>
    </source>
</evidence>
<name>A0ABS1EZN5_9PROT</name>
<dbReference type="InterPro" id="IPR036390">
    <property type="entry name" value="WH_DNA-bd_sf"/>
</dbReference>
<dbReference type="InterPro" id="IPR000847">
    <property type="entry name" value="LysR_HTH_N"/>
</dbReference>
<proteinExistence type="inferred from homology"/>
<keyword evidence="7" id="KW-1185">Reference proteome</keyword>
<evidence type="ECO:0000313" key="7">
    <source>
        <dbReference type="Proteomes" id="UP000652760"/>
    </source>
</evidence>
<evidence type="ECO:0000259" key="5">
    <source>
        <dbReference type="PROSITE" id="PS50931"/>
    </source>
</evidence>
<feature type="domain" description="HTH lysR-type" evidence="5">
    <location>
        <begin position="1"/>
        <end position="58"/>
    </location>
</feature>
<evidence type="ECO:0000256" key="4">
    <source>
        <dbReference type="ARBA" id="ARBA00023163"/>
    </source>
</evidence>
<dbReference type="InterPro" id="IPR036388">
    <property type="entry name" value="WH-like_DNA-bd_sf"/>
</dbReference>